<evidence type="ECO:0000313" key="15">
    <source>
        <dbReference type="Proteomes" id="UP001498398"/>
    </source>
</evidence>
<keyword evidence="11 13" id="KW-0503">Monooxygenase</keyword>
<evidence type="ECO:0000256" key="3">
    <source>
        <dbReference type="ARBA" id="ARBA00004721"/>
    </source>
</evidence>
<protein>
    <recommendedName>
        <fullName evidence="16">Cytochrome P450</fullName>
    </recommendedName>
</protein>
<keyword evidence="10 13" id="KW-0408">Iron</keyword>
<evidence type="ECO:0000256" key="8">
    <source>
        <dbReference type="ARBA" id="ARBA00022989"/>
    </source>
</evidence>
<evidence type="ECO:0000256" key="1">
    <source>
        <dbReference type="ARBA" id="ARBA00001971"/>
    </source>
</evidence>
<evidence type="ECO:0000256" key="11">
    <source>
        <dbReference type="ARBA" id="ARBA00023033"/>
    </source>
</evidence>
<keyword evidence="6" id="KW-0812">Transmembrane</keyword>
<evidence type="ECO:0000256" key="7">
    <source>
        <dbReference type="ARBA" id="ARBA00022723"/>
    </source>
</evidence>
<evidence type="ECO:0008006" key="16">
    <source>
        <dbReference type="Google" id="ProtNLM"/>
    </source>
</evidence>
<keyword evidence="9 13" id="KW-0560">Oxidoreductase</keyword>
<name>A0ABR1K277_9AGAR</name>
<dbReference type="PROSITE" id="PS00086">
    <property type="entry name" value="CYTOCHROME_P450"/>
    <property type="match status" value="1"/>
</dbReference>
<evidence type="ECO:0000313" key="14">
    <source>
        <dbReference type="EMBL" id="KAK7469173.1"/>
    </source>
</evidence>
<evidence type="ECO:0000256" key="2">
    <source>
        <dbReference type="ARBA" id="ARBA00004370"/>
    </source>
</evidence>
<keyword evidence="12" id="KW-0472">Membrane</keyword>
<evidence type="ECO:0000256" key="5">
    <source>
        <dbReference type="ARBA" id="ARBA00022617"/>
    </source>
</evidence>
<dbReference type="PANTHER" id="PTHR24305">
    <property type="entry name" value="CYTOCHROME P450"/>
    <property type="match status" value="1"/>
</dbReference>
<proteinExistence type="inferred from homology"/>
<evidence type="ECO:0000256" key="4">
    <source>
        <dbReference type="ARBA" id="ARBA00010617"/>
    </source>
</evidence>
<keyword evidence="5 13" id="KW-0349">Heme</keyword>
<keyword evidence="7 13" id="KW-0479">Metal-binding</keyword>
<keyword evidence="15" id="KW-1185">Reference proteome</keyword>
<dbReference type="InterPro" id="IPR036396">
    <property type="entry name" value="Cyt_P450_sf"/>
</dbReference>
<dbReference type="Pfam" id="PF00067">
    <property type="entry name" value="p450"/>
    <property type="match status" value="1"/>
</dbReference>
<dbReference type="InterPro" id="IPR001128">
    <property type="entry name" value="Cyt_P450"/>
</dbReference>
<comment type="pathway">
    <text evidence="3">Secondary metabolite biosynthesis; terpenoid biosynthesis.</text>
</comment>
<dbReference type="InterPro" id="IPR050121">
    <property type="entry name" value="Cytochrome_P450_monoxygenase"/>
</dbReference>
<evidence type="ECO:0000256" key="13">
    <source>
        <dbReference type="RuleBase" id="RU000461"/>
    </source>
</evidence>
<evidence type="ECO:0000256" key="6">
    <source>
        <dbReference type="ARBA" id="ARBA00022692"/>
    </source>
</evidence>
<evidence type="ECO:0000256" key="10">
    <source>
        <dbReference type="ARBA" id="ARBA00023004"/>
    </source>
</evidence>
<comment type="caution">
    <text evidence="14">The sequence shown here is derived from an EMBL/GenBank/DDBJ whole genome shotgun (WGS) entry which is preliminary data.</text>
</comment>
<dbReference type="Proteomes" id="UP001498398">
    <property type="component" value="Unassembled WGS sequence"/>
</dbReference>
<comment type="cofactor">
    <cofactor evidence="1">
        <name>heme</name>
        <dbReference type="ChEBI" id="CHEBI:30413"/>
    </cofactor>
</comment>
<dbReference type="PANTHER" id="PTHR24305:SF166">
    <property type="entry name" value="CYTOCHROME P450 12A4, MITOCHONDRIAL-RELATED"/>
    <property type="match status" value="1"/>
</dbReference>
<dbReference type="InterPro" id="IPR002401">
    <property type="entry name" value="Cyt_P450_E_grp-I"/>
</dbReference>
<dbReference type="Gene3D" id="1.10.630.10">
    <property type="entry name" value="Cytochrome P450"/>
    <property type="match status" value="1"/>
</dbReference>
<dbReference type="EMBL" id="JBANRG010000003">
    <property type="protein sequence ID" value="KAK7469173.1"/>
    <property type="molecule type" value="Genomic_DNA"/>
</dbReference>
<keyword evidence="8" id="KW-1133">Transmembrane helix</keyword>
<dbReference type="SUPFAM" id="SSF48264">
    <property type="entry name" value="Cytochrome P450"/>
    <property type="match status" value="1"/>
</dbReference>
<organism evidence="14 15">
    <name type="scientific">Marasmiellus scandens</name>
    <dbReference type="NCBI Taxonomy" id="2682957"/>
    <lineage>
        <taxon>Eukaryota</taxon>
        <taxon>Fungi</taxon>
        <taxon>Dikarya</taxon>
        <taxon>Basidiomycota</taxon>
        <taxon>Agaricomycotina</taxon>
        <taxon>Agaricomycetes</taxon>
        <taxon>Agaricomycetidae</taxon>
        <taxon>Agaricales</taxon>
        <taxon>Marasmiineae</taxon>
        <taxon>Omphalotaceae</taxon>
        <taxon>Marasmiellus</taxon>
    </lineage>
</organism>
<comment type="similarity">
    <text evidence="4 13">Belongs to the cytochrome P450 family.</text>
</comment>
<reference evidence="14 15" key="1">
    <citation type="submission" date="2024-01" db="EMBL/GenBank/DDBJ databases">
        <title>A draft genome for the cacao thread blight pathogen Marasmiellus scandens.</title>
        <authorList>
            <person name="Baruah I.K."/>
            <person name="Leung J."/>
            <person name="Bukari Y."/>
            <person name="Amoako-Attah I."/>
            <person name="Meinhardt L.W."/>
            <person name="Bailey B.A."/>
            <person name="Cohen S.P."/>
        </authorList>
    </citation>
    <scope>NUCLEOTIDE SEQUENCE [LARGE SCALE GENOMIC DNA]</scope>
    <source>
        <strain evidence="14 15">GH-19</strain>
    </source>
</reference>
<accession>A0ABR1K277</accession>
<dbReference type="PRINTS" id="PR00463">
    <property type="entry name" value="EP450I"/>
</dbReference>
<gene>
    <name evidence="14" type="ORF">VKT23_003664</name>
</gene>
<evidence type="ECO:0000256" key="12">
    <source>
        <dbReference type="ARBA" id="ARBA00023136"/>
    </source>
</evidence>
<dbReference type="InterPro" id="IPR017972">
    <property type="entry name" value="Cyt_P450_CS"/>
</dbReference>
<sequence length="539" mass="59879">MTPVYEFKPTDVVVFCVAVYLARLIFRSSRSRNSTSLQGPPRKNLIWGQNQYIRLVDDVGQVYEDWAAKYGSVFKVPVVLGGSRVVVCDPRAISSFYSKETFAYVGTPLAKRFIGNIFGKGLLWAEGESHRRQRKALAPAFSNVAIRRLTSVFFDSTYKLKGHWDTLIESQANGCVVIDVQTWMNRLALDSIGIAGFSHNFGSLDSKPCAVADAFESLSTGKPSILETIMFLLSVIFPFLRKLPTERRKRLSELTRSLREIADILLERNKKGGANDEKSIIGLLIKAEGSDGDVHLTEEEVLAQNVLLLAGYETTSISLTWALIELSKHSAVQDKLRKELQACGGTDPTWDQFMGADFPYLDAVAHETLRLHPPLAETTRIASEDDVLPLSTPLPTGETSVVIAKGTTISAPIICINRAEAVWGPNAKTFYPERWLVLDEEGKQSTPVQWGKPGSEKTIKEIQGHRHLLTFSDGPRTCLGKNFALTEFKAALSVLIRNYTFEFPNGPETKIRLQRGILPRPKVVGCEGAQVPLRVRKVE</sequence>
<comment type="subcellular location">
    <subcellularLocation>
        <location evidence="2">Membrane</location>
    </subcellularLocation>
</comment>
<dbReference type="PRINTS" id="PR00385">
    <property type="entry name" value="P450"/>
</dbReference>
<evidence type="ECO:0000256" key="9">
    <source>
        <dbReference type="ARBA" id="ARBA00023002"/>
    </source>
</evidence>
<dbReference type="CDD" id="cd11069">
    <property type="entry name" value="CYP_FUM15-like"/>
    <property type="match status" value="1"/>
</dbReference>